<dbReference type="SUPFAM" id="SSF52540">
    <property type="entry name" value="P-loop containing nucleoside triphosphate hydrolases"/>
    <property type="match status" value="1"/>
</dbReference>
<dbReference type="Pfam" id="PF05673">
    <property type="entry name" value="DUF815"/>
    <property type="match status" value="1"/>
</dbReference>
<dbReference type="EMBL" id="UGHV01000001">
    <property type="protein sequence ID" value="STO96826.1"/>
    <property type="molecule type" value="Genomic_DNA"/>
</dbReference>
<sequence length="268" mass="29772">MILESTKSPFKVLENAEWHTYRAYIIRTFAGEFCLRAIMDFGEMPSLVGIESQARVLQENTSAFLAGKQALHALLFGARGCGKSSLIKATLLPYLLDSSSPLRVLELDSKDICLLPLVFDSLRDLPYRFIVFCDDIAFNQGDPSYKSLKSTLQGSLEARASNILLYATSNLRRLLESTSLRAGSSLPPSNELVQEELALSERFGLQIGFYDIGTQEYLAHIARLLDDETILLEASPVRQSALNFAAKIGGRNARIAEEFAIAWRNKSL</sequence>
<organism evidence="1 2">
    <name type="scientific">Helicobacter canis</name>
    <dbReference type="NCBI Taxonomy" id="29419"/>
    <lineage>
        <taxon>Bacteria</taxon>
        <taxon>Pseudomonadati</taxon>
        <taxon>Campylobacterota</taxon>
        <taxon>Epsilonproteobacteria</taxon>
        <taxon>Campylobacterales</taxon>
        <taxon>Helicobacteraceae</taxon>
        <taxon>Helicobacter</taxon>
    </lineage>
</organism>
<name>A0A377J4R3_9HELI</name>
<protein>
    <submittedName>
        <fullName evidence="1">Putative ATP/GTP-binding protein</fullName>
    </submittedName>
</protein>
<reference evidence="1 2" key="1">
    <citation type="submission" date="2018-06" db="EMBL/GenBank/DDBJ databases">
        <authorList>
            <consortium name="Pathogen Informatics"/>
            <person name="Doyle S."/>
        </authorList>
    </citation>
    <scope>NUCLEOTIDE SEQUENCE [LARGE SCALE GENOMIC DNA]</scope>
    <source>
        <strain evidence="1 2">NCTC12410</strain>
    </source>
</reference>
<evidence type="ECO:0000313" key="1">
    <source>
        <dbReference type="EMBL" id="STO96826.1"/>
    </source>
</evidence>
<proteinExistence type="predicted"/>
<evidence type="ECO:0000313" key="2">
    <source>
        <dbReference type="Proteomes" id="UP000254841"/>
    </source>
</evidence>
<dbReference type="Proteomes" id="UP000254841">
    <property type="component" value="Unassembled WGS sequence"/>
</dbReference>
<gene>
    <name evidence="1" type="ORF">NCTC12410_00643</name>
</gene>
<dbReference type="PANTHER" id="PTHR42935">
    <property type="entry name" value="SLR0930 PROTEIN"/>
    <property type="match status" value="1"/>
</dbReference>
<dbReference type="PANTHER" id="PTHR42935:SF1">
    <property type="entry name" value="SLR0930 PROTEIN"/>
    <property type="match status" value="1"/>
</dbReference>
<dbReference type="OrthoDB" id="9812140at2"/>
<dbReference type="RefSeq" id="WP_115011129.1">
    <property type="nucleotide sequence ID" value="NZ_UGHV01000001.1"/>
</dbReference>
<dbReference type="InterPro" id="IPR027417">
    <property type="entry name" value="P-loop_NTPase"/>
</dbReference>
<dbReference type="AlphaFoldDB" id="A0A377J4R3"/>
<dbReference type="InterPro" id="IPR008533">
    <property type="entry name" value="DUF815"/>
</dbReference>
<accession>A0A377J4R3</accession>